<proteinExistence type="predicted"/>
<reference evidence="1 2" key="1">
    <citation type="submission" date="2018-10" db="EMBL/GenBank/DDBJ databases">
        <authorList>
            <person name="Jung H.S."/>
            <person name="Jeon C.O."/>
        </authorList>
    </citation>
    <scope>NUCLEOTIDE SEQUENCE [LARGE SCALE GENOMIC DNA]</scope>
    <source>
        <strain evidence="1 2">MA-7-27</strain>
    </source>
</reference>
<comment type="caution">
    <text evidence="1">The sequence shown here is derived from an EMBL/GenBank/DDBJ whole genome shotgun (WGS) entry which is preliminary data.</text>
</comment>
<evidence type="ECO:0000313" key="2">
    <source>
        <dbReference type="Proteomes" id="UP000281343"/>
    </source>
</evidence>
<sequence length="59" mass="6377">MRLITRFDAASRSTPELLTLHTEALRAFASAARGSIERSNALASLHNIEAELAVRSLGL</sequence>
<gene>
    <name evidence="1" type="ORF">D9R08_17145</name>
</gene>
<name>A0A3L9Y1C6_9RHOB</name>
<organism evidence="1 2">
    <name type="scientific">Rhodophyticola porphyridii</name>
    <dbReference type="NCBI Taxonomy" id="1852017"/>
    <lineage>
        <taxon>Bacteria</taxon>
        <taxon>Pseudomonadati</taxon>
        <taxon>Pseudomonadota</taxon>
        <taxon>Alphaproteobacteria</taxon>
        <taxon>Rhodobacterales</taxon>
        <taxon>Roseobacteraceae</taxon>
        <taxon>Rhodophyticola</taxon>
    </lineage>
</organism>
<dbReference type="RefSeq" id="WP_121899296.1">
    <property type="nucleotide sequence ID" value="NZ_RCNT01000010.1"/>
</dbReference>
<protein>
    <submittedName>
        <fullName evidence="1">Uncharacterized protein</fullName>
    </submittedName>
</protein>
<keyword evidence="2" id="KW-1185">Reference proteome</keyword>
<dbReference type="OrthoDB" id="7872775at2"/>
<evidence type="ECO:0000313" key="1">
    <source>
        <dbReference type="EMBL" id="RMA40887.1"/>
    </source>
</evidence>
<dbReference type="AlphaFoldDB" id="A0A3L9Y1C6"/>
<dbReference type="EMBL" id="RCNT01000010">
    <property type="protein sequence ID" value="RMA40887.1"/>
    <property type="molecule type" value="Genomic_DNA"/>
</dbReference>
<accession>A0A3L9Y1C6</accession>
<dbReference type="Proteomes" id="UP000281343">
    <property type="component" value="Unassembled WGS sequence"/>
</dbReference>